<dbReference type="InterPro" id="IPR036117">
    <property type="entry name" value="DhaL_dom_sf"/>
</dbReference>
<dbReference type="PANTHER" id="PTHR28629">
    <property type="entry name" value="TRIOKINASE/FMN CYCLASE"/>
    <property type="match status" value="1"/>
</dbReference>
<dbReference type="GO" id="GO:0005829">
    <property type="term" value="C:cytosol"/>
    <property type="evidence" value="ECO:0007669"/>
    <property type="project" value="TreeGrafter"/>
</dbReference>
<gene>
    <name evidence="7" type="ORF">CLV34_0915</name>
</gene>
<dbReference type="Gene3D" id="1.25.40.340">
    <property type="match status" value="1"/>
</dbReference>
<organism evidence="7 8">
    <name type="scientific">Luteimicrobium subarcticum</name>
    <dbReference type="NCBI Taxonomy" id="620910"/>
    <lineage>
        <taxon>Bacteria</taxon>
        <taxon>Bacillati</taxon>
        <taxon>Actinomycetota</taxon>
        <taxon>Actinomycetes</taxon>
        <taxon>Micrococcales</taxon>
        <taxon>Luteimicrobium</taxon>
    </lineage>
</organism>
<evidence type="ECO:0000259" key="5">
    <source>
        <dbReference type="PROSITE" id="PS51480"/>
    </source>
</evidence>
<dbReference type="Gene3D" id="3.30.1180.20">
    <property type="entry name" value="Dihydroxyacetone kinase, domain 2"/>
    <property type="match status" value="1"/>
</dbReference>
<dbReference type="SUPFAM" id="SSF101473">
    <property type="entry name" value="DhaL-like"/>
    <property type="match status" value="1"/>
</dbReference>
<evidence type="ECO:0000256" key="3">
    <source>
        <dbReference type="ARBA" id="ARBA00022777"/>
    </source>
</evidence>
<dbReference type="Proteomes" id="UP000231586">
    <property type="component" value="Unassembled WGS sequence"/>
</dbReference>
<dbReference type="GO" id="GO:0004371">
    <property type="term" value="F:glycerone kinase activity"/>
    <property type="evidence" value="ECO:0007669"/>
    <property type="project" value="InterPro"/>
</dbReference>
<dbReference type="PROSITE" id="PS51480">
    <property type="entry name" value="DHAL"/>
    <property type="match status" value="1"/>
</dbReference>
<accession>A0A2M8WVW2</accession>
<sequence>MTTVFNDPSQFADEMIAGFTSLHPELVEPVYGGVVRSTETPENKVAVVIGGGSGHYPAFAGWVGPGMADGAVVGNVFASPSTQQVYSVARAAQRGGGVFLSYGNYAGDVLNFDLAQERLRSEGIPTQTVTVTDDLTSASSDEAHKRRGTAGDLVVFKIAGAAAEAGYDLDAVTDVARRANARTFSFAVAFAGCTLPGAPEPLFTVPTGRMGVGMGVHGEPGISEEDVVTSRELAELLVNTVLEERPDGVDGRVLATVNGLGGTKYEELFVLWNDIRPLLEAAGTQLVAPQVGEFITSLDMAGLSLTLTWLDDELEQLWLAPAETPAFRIGGGLHAAQKTEHAASQTGARIFAVASAESQDAARTLLSYAERVAGALRESEDDLGKLDSVAGDGDHGRGMTKGSLAAVAALREAVTQGAGVASALADAGDAWGDKAGGTSGALWGAALRAAAGTLDDEVAPTADAVADAVQAGLDELLAFGKAHVGDKTMLDALVPFVESLRTRLDAGDGAADAWHVAAGVATQKAADTASLTPQIGRARPLAERSLGYADPGATSLALVVATVAAEAGE</sequence>
<dbReference type="FunFam" id="1.25.40.340:FF:000002">
    <property type="entry name" value="Dihydroxyacetone kinase, L subunit"/>
    <property type="match status" value="1"/>
</dbReference>
<comment type="caution">
    <text evidence="7">The sequence shown here is derived from an EMBL/GenBank/DDBJ whole genome shotgun (WGS) entry which is preliminary data.</text>
</comment>
<dbReference type="GO" id="GO:0019563">
    <property type="term" value="P:glycerol catabolic process"/>
    <property type="evidence" value="ECO:0007669"/>
    <property type="project" value="TreeGrafter"/>
</dbReference>
<keyword evidence="1" id="KW-0808">Transferase</keyword>
<keyword evidence="2" id="KW-0547">Nucleotide-binding</keyword>
<dbReference type="GO" id="GO:0005524">
    <property type="term" value="F:ATP binding"/>
    <property type="evidence" value="ECO:0007669"/>
    <property type="project" value="UniProtKB-KW"/>
</dbReference>
<dbReference type="Gene3D" id="3.40.50.10440">
    <property type="entry name" value="Dihydroxyacetone kinase, domain 1"/>
    <property type="match status" value="1"/>
</dbReference>
<evidence type="ECO:0000259" key="6">
    <source>
        <dbReference type="PROSITE" id="PS51481"/>
    </source>
</evidence>
<dbReference type="FunFam" id="3.40.50.10440:FF:000003">
    <property type="entry name" value="Homodimeric dihydroxyacetone kinase"/>
    <property type="match status" value="1"/>
</dbReference>
<dbReference type="PROSITE" id="PS51481">
    <property type="entry name" value="DHAK"/>
    <property type="match status" value="1"/>
</dbReference>
<name>A0A2M8WVW2_9MICO</name>
<dbReference type="OrthoDB" id="9806345at2"/>
<dbReference type="GO" id="GO:0006796">
    <property type="term" value="P:phosphate-containing compound metabolic process"/>
    <property type="evidence" value="ECO:0007669"/>
    <property type="project" value="UniProtKB-ARBA"/>
</dbReference>
<dbReference type="Pfam" id="PF02733">
    <property type="entry name" value="Dak1"/>
    <property type="match status" value="1"/>
</dbReference>
<dbReference type="RefSeq" id="WP_100348985.1">
    <property type="nucleotide sequence ID" value="NZ_PGTZ01000006.1"/>
</dbReference>
<evidence type="ECO:0000256" key="2">
    <source>
        <dbReference type="ARBA" id="ARBA00022741"/>
    </source>
</evidence>
<evidence type="ECO:0000313" key="7">
    <source>
        <dbReference type="EMBL" id="PJI95062.1"/>
    </source>
</evidence>
<dbReference type="Pfam" id="PF02734">
    <property type="entry name" value="Dak2"/>
    <property type="match status" value="1"/>
</dbReference>
<dbReference type="EMBL" id="PGTZ01000006">
    <property type="protein sequence ID" value="PJI95062.1"/>
    <property type="molecule type" value="Genomic_DNA"/>
</dbReference>
<dbReference type="InterPro" id="IPR050861">
    <property type="entry name" value="Dihydroxyacetone_Kinase"/>
</dbReference>
<dbReference type="SUPFAM" id="SSF82549">
    <property type="entry name" value="DAK1/DegV-like"/>
    <property type="match status" value="1"/>
</dbReference>
<dbReference type="AlphaFoldDB" id="A0A2M8WVW2"/>
<reference evidence="7 8" key="1">
    <citation type="submission" date="2017-11" db="EMBL/GenBank/DDBJ databases">
        <title>Genomic Encyclopedia of Archaeal and Bacterial Type Strains, Phase II (KMG-II): From Individual Species to Whole Genera.</title>
        <authorList>
            <person name="Goeker M."/>
        </authorList>
    </citation>
    <scope>NUCLEOTIDE SEQUENCE [LARGE SCALE GENOMIC DNA]</scope>
    <source>
        <strain evidence="7 8">DSM 22413</strain>
    </source>
</reference>
<keyword evidence="3 7" id="KW-0418">Kinase</keyword>
<dbReference type="PANTHER" id="PTHR28629:SF4">
    <property type="entry name" value="TRIOKINASE_FMN CYCLASE"/>
    <property type="match status" value="1"/>
</dbReference>
<feature type="domain" description="DhaL" evidence="5">
    <location>
        <begin position="363"/>
        <end position="565"/>
    </location>
</feature>
<keyword evidence="4" id="KW-0067">ATP-binding</keyword>
<dbReference type="InterPro" id="IPR004006">
    <property type="entry name" value="DhaK_dom"/>
</dbReference>
<evidence type="ECO:0000256" key="1">
    <source>
        <dbReference type="ARBA" id="ARBA00022679"/>
    </source>
</evidence>
<proteinExistence type="predicted"/>
<keyword evidence="8" id="KW-1185">Reference proteome</keyword>
<feature type="domain" description="DhaK" evidence="6">
    <location>
        <begin position="7"/>
        <end position="327"/>
    </location>
</feature>
<dbReference type="SMART" id="SM01120">
    <property type="entry name" value="Dak2"/>
    <property type="match status" value="1"/>
</dbReference>
<evidence type="ECO:0000256" key="4">
    <source>
        <dbReference type="ARBA" id="ARBA00022840"/>
    </source>
</evidence>
<dbReference type="NCBIfam" id="NF011049">
    <property type="entry name" value="PRK14479.1"/>
    <property type="match status" value="1"/>
</dbReference>
<dbReference type="InterPro" id="IPR004007">
    <property type="entry name" value="DhaL_dom"/>
</dbReference>
<evidence type="ECO:0000313" key="8">
    <source>
        <dbReference type="Proteomes" id="UP000231586"/>
    </source>
</evidence>
<protein>
    <submittedName>
        <fullName evidence="7">Homodimeric dihydroxyacetone kinase</fullName>
    </submittedName>
</protein>